<organism evidence="8 9">
    <name type="scientific">Cladophialophora immunda</name>
    <dbReference type="NCBI Taxonomy" id="569365"/>
    <lineage>
        <taxon>Eukaryota</taxon>
        <taxon>Fungi</taxon>
        <taxon>Dikarya</taxon>
        <taxon>Ascomycota</taxon>
        <taxon>Pezizomycotina</taxon>
        <taxon>Eurotiomycetes</taxon>
        <taxon>Chaetothyriomycetidae</taxon>
        <taxon>Chaetothyriales</taxon>
        <taxon>Herpotrichiellaceae</taxon>
        <taxon>Cladophialophora</taxon>
    </lineage>
</organism>
<keyword evidence="1" id="KW-0479">Metal-binding</keyword>
<dbReference type="InterPro" id="IPR007219">
    <property type="entry name" value="XnlR_reg_dom"/>
</dbReference>
<dbReference type="HOGENOM" id="CLU_604111_0_0_1"/>
<dbReference type="GO" id="GO:0008270">
    <property type="term" value="F:zinc ion binding"/>
    <property type="evidence" value="ECO:0007669"/>
    <property type="project" value="InterPro"/>
</dbReference>
<accession>A0A0D2CRP6</accession>
<dbReference type="AlphaFoldDB" id="A0A0D2CRP6"/>
<evidence type="ECO:0000256" key="1">
    <source>
        <dbReference type="ARBA" id="ARBA00022723"/>
    </source>
</evidence>
<keyword evidence="2" id="KW-0862">Zinc</keyword>
<dbReference type="STRING" id="569365.A0A0D2CRP6"/>
<feature type="domain" description="Xylanolytic transcriptional activator regulatory" evidence="7">
    <location>
        <begin position="36"/>
        <end position="186"/>
    </location>
</feature>
<dbReference type="VEuPathDB" id="FungiDB:PV07_04151"/>
<evidence type="ECO:0000313" key="9">
    <source>
        <dbReference type="Proteomes" id="UP000054466"/>
    </source>
</evidence>
<dbReference type="GO" id="GO:0003677">
    <property type="term" value="F:DNA binding"/>
    <property type="evidence" value="ECO:0007669"/>
    <property type="project" value="UniProtKB-KW"/>
</dbReference>
<proteinExistence type="predicted"/>
<reference evidence="8 9" key="1">
    <citation type="submission" date="2015-01" db="EMBL/GenBank/DDBJ databases">
        <title>The Genome Sequence of Cladophialophora immunda CBS83496.</title>
        <authorList>
            <consortium name="The Broad Institute Genomics Platform"/>
            <person name="Cuomo C."/>
            <person name="de Hoog S."/>
            <person name="Gorbushina A."/>
            <person name="Stielow B."/>
            <person name="Teixiera M."/>
            <person name="Abouelleil A."/>
            <person name="Chapman S.B."/>
            <person name="Priest M."/>
            <person name="Young S.K."/>
            <person name="Wortman J."/>
            <person name="Nusbaum C."/>
            <person name="Birren B."/>
        </authorList>
    </citation>
    <scope>NUCLEOTIDE SEQUENCE [LARGE SCALE GENOMIC DNA]</scope>
    <source>
        <strain evidence="8 9">CBS 83496</strain>
    </source>
</reference>
<dbReference type="GO" id="GO:0006351">
    <property type="term" value="P:DNA-templated transcription"/>
    <property type="evidence" value="ECO:0007669"/>
    <property type="project" value="InterPro"/>
</dbReference>
<dbReference type="OrthoDB" id="2154091at2759"/>
<evidence type="ECO:0000313" key="8">
    <source>
        <dbReference type="EMBL" id="KIW32620.1"/>
    </source>
</evidence>
<keyword evidence="4" id="KW-0238">DNA-binding</keyword>
<evidence type="ECO:0000256" key="6">
    <source>
        <dbReference type="ARBA" id="ARBA00023242"/>
    </source>
</evidence>
<evidence type="ECO:0000256" key="5">
    <source>
        <dbReference type="ARBA" id="ARBA00023163"/>
    </source>
</evidence>
<evidence type="ECO:0000259" key="7">
    <source>
        <dbReference type="Pfam" id="PF04082"/>
    </source>
</evidence>
<keyword evidence="9" id="KW-1185">Reference proteome</keyword>
<dbReference type="GeneID" id="27343345"/>
<dbReference type="PANTHER" id="PTHR31313">
    <property type="entry name" value="TY1 ENHANCER ACTIVATOR"/>
    <property type="match status" value="1"/>
</dbReference>
<dbReference type="CDD" id="cd12148">
    <property type="entry name" value="fungal_TF_MHR"/>
    <property type="match status" value="1"/>
</dbReference>
<keyword evidence="6" id="KW-0539">Nucleus</keyword>
<dbReference type="Pfam" id="PF04082">
    <property type="entry name" value="Fungal_trans"/>
    <property type="match status" value="1"/>
</dbReference>
<dbReference type="EMBL" id="KN847041">
    <property type="protein sequence ID" value="KIW32620.1"/>
    <property type="molecule type" value="Genomic_DNA"/>
</dbReference>
<dbReference type="PANTHER" id="PTHR31313:SF81">
    <property type="entry name" value="TY1 ENHANCER ACTIVATOR"/>
    <property type="match status" value="1"/>
</dbReference>
<sequence>MSQQRRERMSSASWEPTSNNHRIFRTVSPRFHDGLLQLYWAHYGTVVPMVDRDLFERSKKTADGVFYSHFLHVSMLAMGHRFADQSEQEVQSTTTSPGQSTFHRECRHLLWQALDAPNMCDISAVLILSDLEFGLGNSSLGRRFVGMASQLVSDMVMAENCISSGQFHSEEARVQRQIVVACSLYDKNWAQLVHQSAFVKDPDPRSPPHERRIRSTEGHEPPLCNTLDAFDERVSIATGELQRLVGSIIELWLLAGDTHHLSAQLSTIYPTVATLNREMTTWYQNLPPDLQWTSSNQHLMPGSFFLLHQQYNAAIIRLHQPLSWGWAQSDRLEADGEMEQAHLKHLAAISQLACLNHAIQIARILAAKQSRFGQILALLPELQTVLTATSALMDGVVQAAENAQRDLALQNLKVILHSLDAMSNAPRPAQVMMTMIRSFLNRHEMSHHSNTSE</sequence>
<keyword evidence="3" id="KW-0805">Transcription regulation</keyword>
<keyword evidence="5" id="KW-0804">Transcription</keyword>
<dbReference type="InterPro" id="IPR051615">
    <property type="entry name" value="Transcr_Regulatory_Elem"/>
</dbReference>
<gene>
    <name evidence="8" type="ORF">PV07_04151</name>
</gene>
<dbReference type="Proteomes" id="UP000054466">
    <property type="component" value="Unassembled WGS sequence"/>
</dbReference>
<name>A0A0D2CRP6_9EURO</name>
<protein>
    <recommendedName>
        <fullName evidence="7">Xylanolytic transcriptional activator regulatory domain-containing protein</fullName>
    </recommendedName>
</protein>
<evidence type="ECO:0000256" key="4">
    <source>
        <dbReference type="ARBA" id="ARBA00023125"/>
    </source>
</evidence>
<evidence type="ECO:0000256" key="2">
    <source>
        <dbReference type="ARBA" id="ARBA00022833"/>
    </source>
</evidence>
<dbReference type="RefSeq" id="XP_016252836.1">
    <property type="nucleotide sequence ID" value="XM_016390934.1"/>
</dbReference>
<evidence type="ECO:0000256" key="3">
    <source>
        <dbReference type="ARBA" id="ARBA00023015"/>
    </source>
</evidence>